<evidence type="ECO:0000256" key="2">
    <source>
        <dbReference type="ARBA" id="ARBA00022692"/>
    </source>
</evidence>
<protein>
    <recommendedName>
        <fullName evidence="7">Amino acid transporter transmembrane domain-containing protein</fullName>
    </recommendedName>
</protein>
<dbReference type="EMBL" id="JBJUIK010000008">
    <property type="protein sequence ID" value="KAL3521280.1"/>
    <property type="molecule type" value="Genomic_DNA"/>
</dbReference>
<evidence type="ECO:0000259" key="7">
    <source>
        <dbReference type="Pfam" id="PF01490"/>
    </source>
</evidence>
<evidence type="ECO:0000256" key="5">
    <source>
        <dbReference type="ARBA" id="ARBA00023136"/>
    </source>
</evidence>
<evidence type="ECO:0000256" key="3">
    <source>
        <dbReference type="ARBA" id="ARBA00022970"/>
    </source>
</evidence>
<comment type="subcellular location">
    <subcellularLocation>
        <location evidence="1">Membrane</location>
        <topology evidence="1">Multi-pass membrane protein</topology>
    </subcellularLocation>
</comment>
<dbReference type="Pfam" id="PF01490">
    <property type="entry name" value="Aa_trans"/>
    <property type="match status" value="1"/>
</dbReference>
<dbReference type="GO" id="GO:0031090">
    <property type="term" value="C:organelle membrane"/>
    <property type="evidence" value="ECO:0007669"/>
    <property type="project" value="UniProtKB-ARBA"/>
</dbReference>
<keyword evidence="9" id="KW-1185">Reference proteome</keyword>
<dbReference type="GO" id="GO:0006865">
    <property type="term" value="P:amino acid transport"/>
    <property type="evidence" value="ECO:0007669"/>
    <property type="project" value="UniProtKB-KW"/>
</dbReference>
<organism evidence="8 9">
    <name type="scientific">Cinchona calisaya</name>
    <dbReference type="NCBI Taxonomy" id="153742"/>
    <lineage>
        <taxon>Eukaryota</taxon>
        <taxon>Viridiplantae</taxon>
        <taxon>Streptophyta</taxon>
        <taxon>Embryophyta</taxon>
        <taxon>Tracheophyta</taxon>
        <taxon>Spermatophyta</taxon>
        <taxon>Magnoliopsida</taxon>
        <taxon>eudicotyledons</taxon>
        <taxon>Gunneridae</taxon>
        <taxon>Pentapetalae</taxon>
        <taxon>asterids</taxon>
        <taxon>lamiids</taxon>
        <taxon>Gentianales</taxon>
        <taxon>Rubiaceae</taxon>
        <taxon>Cinchonoideae</taxon>
        <taxon>Cinchoneae</taxon>
        <taxon>Cinchona</taxon>
    </lineage>
</organism>
<keyword evidence="4 6" id="KW-1133">Transmembrane helix</keyword>
<sequence length="159" mass="17842">MADMLVVRLSYAIHLMLVFPVINFSLRANVDELLFSKKPLLATDSTRFLSLTCILLAFTYMPAVAIPNIWYFFQFMGTTTVVCLMFIFPSSIILRDVHRISPGRDRILAILVIILAIGASLTAISSNISNYIGKRSLWSCDKVDPPLYGGKLVLSLYNF</sequence>
<dbReference type="PANTHER" id="PTHR22950:SF289">
    <property type="entry name" value="AMINO ACID TRANSPORTER AVT6C-LIKE"/>
    <property type="match status" value="1"/>
</dbReference>
<evidence type="ECO:0000256" key="1">
    <source>
        <dbReference type="ARBA" id="ARBA00004141"/>
    </source>
</evidence>
<proteinExistence type="predicted"/>
<feature type="transmembrane region" description="Helical" evidence="6">
    <location>
        <begin position="47"/>
        <end position="66"/>
    </location>
</feature>
<dbReference type="Proteomes" id="UP001630127">
    <property type="component" value="Unassembled WGS sequence"/>
</dbReference>
<evidence type="ECO:0000256" key="4">
    <source>
        <dbReference type="ARBA" id="ARBA00022989"/>
    </source>
</evidence>
<evidence type="ECO:0000256" key="6">
    <source>
        <dbReference type="SAM" id="Phobius"/>
    </source>
</evidence>
<accession>A0ABD2ZSY3</accession>
<evidence type="ECO:0000313" key="8">
    <source>
        <dbReference type="EMBL" id="KAL3521280.1"/>
    </source>
</evidence>
<feature type="transmembrane region" description="Helical" evidence="6">
    <location>
        <begin position="106"/>
        <end position="128"/>
    </location>
</feature>
<comment type="caution">
    <text evidence="8">The sequence shown here is derived from an EMBL/GenBank/DDBJ whole genome shotgun (WGS) entry which is preliminary data.</text>
</comment>
<keyword evidence="3" id="KW-0029">Amino-acid transport</keyword>
<feature type="transmembrane region" description="Helical" evidence="6">
    <location>
        <begin position="6"/>
        <end position="26"/>
    </location>
</feature>
<gene>
    <name evidence="8" type="ORF">ACH5RR_019429</name>
</gene>
<dbReference type="AlphaFoldDB" id="A0ABD2ZSY3"/>
<reference evidence="8 9" key="1">
    <citation type="submission" date="2024-11" db="EMBL/GenBank/DDBJ databases">
        <title>A near-complete genome assembly of Cinchona calisaya.</title>
        <authorList>
            <person name="Lian D.C."/>
            <person name="Zhao X.W."/>
            <person name="Wei L."/>
        </authorList>
    </citation>
    <scope>NUCLEOTIDE SEQUENCE [LARGE SCALE GENOMIC DNA]</scope>
    <source>
        <tissue evidence="8">Nenye</tissue>
    </source>
</reference>
<feature type="transmembrane region" description="Helical" evidence="6">
    <location>
        <begin position="72"/>
        <end position="94"/>
    </location>
</feature>
<keyword evidence="2 6" id="KW-0812">Transmembrane</keyword>
<keyword evidence="5 6" id="KW-0472">Membrane</keyword>
<evidence type="ECO:0000313" key="9">
    <source>
        <dbReference type="Proteomes" id="UP001630127"/>
    </source>
</evidence>
<feature type="domain" description="Amino acid transporter transmembrane" evidence="7">
    <location>
        <begin position="6"/>
        <end position="125"/>
    </location>
</feature>
<dbReference type="InterPro" id="IPR013057">
    <property type="entry name" value="AA_transpt_TM"/>
</dbReference>
<keyword evidence="3" id="KW-0813">Transport</keyword>
<dbReference type="PANTHER" id="PTHR22950">
    <property type="entry name" value="AMINO ACID TRANSPORTER"/>
    <property type="match status" value="1"/>
</dbReference>
<name>A0ABD2ZSY3_9GENT</name>